<dbReference type="Proteomes" id="UP001161094">
    <property type="component" value="Unassembled WGS sequence"/>
</dbReference>
<proteinExistence type="predicted"/>
<comment type="caution">
    <text evidence="2">The sequence shown here is derived from an EMBL/GenBank/DDBJ whole genome shotgun (WGS) entry which is preliminary data.</text>
</comment>
<organism evidence="2 3">
    <name type="scientific">Achromobacter spanius</name>
    <dbReference type="NCBI Taxonomy" id="217203"/>
    <lineage>
        <taxon>Bacteria</taxon>
        <taxon>Pseudomonadati</taxon>
        <taxon>Pseudomonadota</taxon>
        <taxon>Betaproteobacteria</taxon>
        <taxon>Burkholderiales</taxon>
        <taxon>Alcaligenaceae</taxon>
        <taxon>Achromobacter</taxon>
    </lineage>
</organism>
<accession>A0AA42LN02</accession>
<dbReference type="GO" id="GO:0003697">
    <property type="term" value="F:single-stranded DNA binding"/>
    <property type="evidence" value="ECO:0007669"/>
    <property type="project" value="InterPro"/>
</dbReference>
<dbReference type="InterPro" id="IPR036590">
    <property type="entry name" value="SRAP-like"/>
</dbReference>
<reference evidence="2" key="1">
    <citation type="submission" date="2022-09" db="EMBL/GenBank/DDBJ databases">
        <title>Intensive care unit water sources are persistently colonized with multi-drug resistant bacteria and are the site of extensive horizontal gene transfer of antibiotic resistance genes.</title>
        <authorList>
            <person name="Diorio-Toth L."/>
        </authorList>
    </citation>
    <scope>NUCLEOTIDE SEQUENCE</scope>
    <source>
        <strain evidence="2">GD03843</strain>
    </source>
</reference>
<dbReference type="InterPro" id="IPR003738">
    <property type="entry name" value="SRAP"/>
</dbReference>
<dbReference type="GO" id="GO:0106300">
    <property type="term" value="P:protein-DNA covalent cross-linking repair"/>
    <property type="evidence" value="ECO:0007669"/>
    <property type="project" value="InterPro"/>
</dbReference>
<dbReference type="Gene3D" id="3.90.1680.10">
    <property type="entry name" value="SOS response associated peptidase-like"/>
    <property type="match status" value="1"/>
</dbReference>
<dbReference type="EMBL" id="JAOCDZ010000001">
    <property type="protein sequence ID" value="MDH0734790.1"/>
    <property type="molecule type" value="Genomic_DNA"/>
</dbReference>
<evidence type="ECO:0000313" key="2">
    <source>
        <dbReference type="EMBL" id="MDH0734790.1"/>
    </source>
</evidence>
<feature type="coiled-coil region" evidence="1">
    <location>
        <begin position="99"/>
        <end position="126"/>
    </location>
</feature>
<keyword evidence="1" id="KW-0175">Coiled coil</keyword>
<sequence length="318" mass="36322">MCYSAQVEAAYKKLGRRYRATVDFDEFVNLYLYHPTGSRPLTPRALDLSFSASDGGPAAVVAESVEQWDELESRQLEELVFSQRTRLVNAERSLQTKVTKKAQNDVRIASNKIERALAKLSRLKSDKLQPSDSRIFPGSYAPVITGHGQDRIIRPMRYQCRLAGKPASYDVRFPGTYNARRDSLERYWGNTFGYTHAIMIVHKFYEHVAKHALEQRELAPDEKEESVILEFTPEPAQEMIIACLWSEWKGPEGRLLSFAAITDEPPPEVAAAGHDRCIVQIKPENIDAWLNPDHRNLAACYEILDDRPRPYYEHRLAA</sequence>
<dbReference type="AlphaFoldDB" id="A0AA42LN02"/>
<protein>
    <submittedName>
        <fullName evidence="2">SOS response-associated peptidase</fullName>
    </submittedName>
</protein>
<dbReference type="RefSeq" id="WP_279993780.1">
    <property type="nucleotide sequence ID" value="NZ_JAOCDZ010000001.1"/>
</dbReference>
<evidence type="ECO:0000256" key="1">
    <source>
        <dbReference type="SAM" id="Coils"/>
    </source>
</evidence>
<dbReference type="SUPFAM" id="SSF143081">
    <property type="entry name" value="BB1717-like"/>
    <property type="match status" value="1"/>
</dbReference>
<dbReference type="Pfam" id="PF02586">
    <property type="entry name" value="SRAP"/>
    <property type="match status" value="1"/>
</dbReference>
<evidence type="ECO:0000313" key="3">
    <source>
        <dbReference type="Proteomes" id="UP001161094"/>
    </source>
</evidence>
<name>A0AA42LN02_9BURK</name>
<gene>
    <name evidence="2" type="ORF">N5D93_03160</name>
</gene>